<evidence type="ECO:0000259" key="1">
    <source>
        <dbReference type="PROSITE" id="PS51831"/>
    </source>
</evidence>
<dbReference type="InterPro" id="IPR037522">
    <property type="entry name" value="HD_GYP_dom"/>
</dbReference>
<dbReference type="OrthoDB" id="9759601at2"/>
<accession>A0A3R9R9L7</accession>
<dbReference type="CDD" id="cd00077">
    <property type="entry name" value="HDc"/>
    <property type="match status" value="1"/>
</dbReference>
<comment type="caution">
    <text evidence="3">The sequence shown here is derived from an EMBL/GenBank/DDBJ whole genome shotgun (WGS) entry which is preliminary data.</text>
</comment>
<organism evidence="3 4">
    <name type="scientific">Salibacterium salarium</name>
    <dbReference type="NCBI Taxonomy" id="284579"/>
    <lineage>
        <taxon>Bacteria</taxon>
        <taxon>Bacillati</taxon>
        <taxon>Bacillota</taxon>
        <taxon>Bacilli</taxon>
        <taxon>Bacillales</taxon>
        <taxon>Bacillaceae</taxon>
    </lineage>
</organism>
<dbReference type="SUPFAM" id="SSF109604">
    <property type="entry name" value="HD-domain/PDEase-like"/>
    <property type="match status" value="1"/>
</dbReference>
<evidence type="ECO:0000313" key="4">
    <source>
        <dbReference type="Proteomes" id="UP000275076"/>
    </source>
</evidence>
<feature type="domain" description="HD-GYP" evidence="2">
    <location>
        <begin position="113"/>
        <end position="309"/>
    </location>
</feature>
<dbReference type="Gene3D" id="1.10.3210.10">
    <property type="entry name" value="Hypothetical protein af1432"/>
    <property type="match status" value="1"/>
</dbReference>
<dbReference type="InterPro" id="IPR006675">
    <property type="entry name" value="HDIG_dom"/>
</dbReference>
<reference evidence="3 4" key="1">
    <citation type="submission" date="2018-10" db="EMBL/GenBank/DDBJ databases">
        <title>Draft genome sequence of Bacillus salarius IM0101, isolated from a hypersaline soil in Inner Mongolia, China.</title>
        <authorList>
            <person name="Yamprayoonswat W."/>
            <person name="Boonvisut S."/>
            <person name="Jumpathong W."/>
            <person name="Sittihan S."/>
            <person name="Ruangsuj P."/>
            <person name="Wanthongcharoen S."/>
            <person name="Thongpramul N."/>
            <person name="Pimmason S."/>
            <person name="Yu B."/>
            <person name="Yasawong M."/>
        </authorList>
    </citation>
    <scope>NUCLEOTIDE SEQUENCE [LARGE SCALE GENOMIC DNA]</scope>
    <source>
        <strain evidence="3 4">IM0101</strain>
    </source>
</reference>
<proteinExistence type="predicted"/>
<dbReference type="PANTHER" id="PTHR43155">
    <property type="entry name" value="CYCLIC DI-GMP PHOSPHODIESTERASE PA4108-RELATED"/>
    <property type="match status" value="1"/>
</dbReference>
<dbReference type="AlphaFoldDB" id="A0A3R9R9L7"/>
<dbReference type="InterPro" id="IPR006674">
    <property type="entry name" value="HD_domain"/>
</dbReference>
<dbReference type="EMBL" id="RBVX01000038">
    <property type="protein sequence ID" value="RSL30349.1"/>
    <property type="molecule type" value="Genomic_DNA"/>
</dbReference>
<dbReference type="NCBIfam" id="TIGR00277">
    <property type="entry name" value="HDIG"/>
    <property type="match status" value="1"/>
</dbReference>
<dbReference type="PANTHER" id="PTHR43155:SF2">
    <property type="entry name" value="CYCLIC DI-GMP PHOSPHODIESTERASE PA4108"/>
    <property type="match status" value="1"/>
</dbReference>
<dbReference type="Pfam" id="PF13487">
    <property type="entry name" value="HD_5"/>
    <property type="match status" value="1"/>
</dbReference>
<protein>
    <submittedName>
        <fullName evidence="3">HD-GYP domain-containing protein</fullName>
    </submittedName>
</protein>
<evidence type="ECO:0000313" key="3">
    <source>
        <dbReference type="EMBL" id="RSL30349.1"/>
    </source>
</evidence>
<dbReference type="PROSITE" id="PS51831">
    <property type="entry name" value="HD"/>
    <property type="match status" value="1"/>
</dbReference>
<dbReference type="Proteomes" id="UP000275076">
    <property type="component" value="Unassembled WGS sequence"/>
</dbReference>
<name>A0A3R9R9L7_9BACI</name>
<dbReference type="InterPro" id="IPR003607">
    <property type="entry name" value="HD/PDEase_dom"/>
</dbReference>
<evidence type="ECO:0000259" key="2">
    <source>
        <dbReference type="PROSITE" id="PS51832"/>
    </source>
</evidence>
<dbReference type="RefSeq" id="WP_125560709.1">
    <property type="nucleotide sequence ID" value="NZ_RBVX01000038.1"/>
</dbReference>
<feature type="domain" description="HD" evidence="1">
    <location>
        <begin position="135"/>
        <end position="258"/>
    </location>
</feature>
<dbReference type="PROSITE" id="PS51832">
    <property type="entry name" value="HD_GYP"/>
    <property type="match status" value="1"/>
</dbReference>
<sequence length="366" mass="40993">MKLKKVDALQPGEKLGKALLNDDGKVLLKEGVALSSRLIKRLKENYIRYVYIEDSKTNDIVVEHALSDETRVKALQTMKQEFNVIKKDENLAASLSAGKVSESFTNVVDMVLTDVKGHGEAVSLLSDVILFDSYVFSHSLQVTIYSLRLAMELGYSDKQLREIGLGAILHDVGKMKIPEEILNKPGKLTDDEFEKVKKHAENGYYILKDVPNMPLLAAHCAFQHHERLDGSGYPRGITEKEMHDYAKIIAVADVFDAVTSHRVYRSAMLPHQGLEILYSGAGTLFDYDMVVAFQKVVALYPPGMKVELSDGSKGVVVKQNKNLSNRPIVRITEKNNEDISESYDMDLLYKTNITITGCETYEDITD</sequence>
<dbReference type="SMART" id="SM00471">
    <property type="entry name" value="HDc"/>
    <property type="match status" value="1"/>
</dbReference>
<keyword evidence="4" id="KW-1185">Reference proteome</keyword>
<gene>
    <name evidence="3" type="ORF">D7Z54_26270</name>
</gene>